<feature type="compositionally biased region" description="Basic and acidic residues" evidence="1">
    <location>
        <begin position="181"/>
        <end position="191"/>
    </location>
</feature>
<feature type="compositionally biased region" description="Low complexity" evidence="1">
    <location>
        <begin position="100"/>
        <end position="141"/>
    </location>
</feature>
<feature type="compositionally biased region" description="Low complexity" evidence="1">
    <location>
        <begin position="417"/>
        <end position="433"/>
    </location>
</feature>
<keyword evidence="2" id="KW-0547">Nucleotide-binding</keyword>
<evidence type="ECO:0000313" key="2">
    <source>
        <dbReference type="EMBL" id="KAG7155066.1"/>
    </source>
</evidence>
<feature type="compositionally biased region" description="Polar residues" evidence="1">
    <location>
        <begin position="57"/>
        <end position="71"/>
    </location>
</feature>
<feature type="region of interest" description="Disordered" evidence="1">
    <location>
        <begin position="407"/>
        <end position="466"/>
    </location>
</feature>
<keyword evidence="3" id="KW-1185">Reference proteome</keyword>
<feature type="region of interest" description="Disordered" evidence="1">
    <location>
        <begin position="14"/>
        <end position="269"/>
    </location>
</feature>
<dbReference type="EMBL" id="JAHLQT010043233">
    <property type="protein sequence ID" value="KAG7155066.1"/>
    <property type="molecule type" value="Genomic_DNA"/>
</dbReference>
<feature type="compositionally biased region" description="Low complexity" evidence="1">
    <location>
        <begin position="21"/>
        <end position="34"/>
    </location>
</feature>
<organism evidence="2 3">
    <name type="scientific">Homarus americanus</name>
    <name type="common">American lobster</name>
    <dbReference type="NCBI Taxonomy" id="6706"/>
    <lineage>
        <taxon>Eukaryota</taxon>
        <taxon>Metazoa</taxon>
        <taxon>Ecdysozoa</taxon>
        <taxon>Arthropoda</taxon>
        <taxon>Crustacea</taxon>
        <taxon>Multicrustacea</taxon>
        <taxon>Malacostraca</taxon>
        <taxon>Eumalacostraca</taxon>
        <taxon>Eucarida</taxon>
        <taxon>Decapoda</taxon>
        <taxon>Pleocyemata</taxon>
        <taxon>Astacidea</taxon>
        <taxon>Nephropoidea</taxon>
        <taxon>Nephropidae</taxon>
        <taxon>Homarus</taxon>
    </lineage>
</organism>
<dbReference type="AlphaFoldDB" id="A0A8J5JED8"/>
<feature type="compositionally biased region" description="Low complexity" evidence="1">
    <location>
        <begin position="149"/>
        <end position="172"/>
    </location>
</feature>
<proteinExistence type="predicted"/>
<protein>
    <submittedName>
        <fullName evidence="2">Putative ATP-dependent RNA helicase DDX17-like 3</fullName>
    </submittedName>
</protein>
<evidence type="ECO:0000313" key="3">
    <source>
        <dbReference type="Proteomes" id="UP000747542"/>
    </source>
</evidence>
<accession>A0A8J5JED8</accession>
<dbReference type="GO" id="GO:0004386">
    <property type="term" value="F:helicase activity"/>
    <property type="evidence" value="ECO:0007669"/>
    <property type="project" value="UniProtKB-KW"/>
</dbReference>
<evidence type="ECO:0000256" key="1">
    <source>
        <dbReference type="SAM" id="MobiDB-lite"/>
    </source>
</evidence>
<feature type="compositionally biased region" description="Low complexity" evidence="1">
    <location>
        <begin position="209"/>
        <end position="220"/>
    </location>
</feature>
<feature type="compositionally biased region" description="Low complexity" evidence="1">
    <location>
        <begin position="231"/>
        <end position="244"/>
    </location>
</feature>
<feature type="compositionally biased region" description="Gly residues" evidence="1">
    <location>
        <begin position="368"/>
        <end position="380"/>
    </location>
</feature>
<feature type="compositionally biased region" description="Basic and acidic residues" evidence="1">
    <location>
        <begin position="73"/>
        <end position="89"/>
    </location>
</feature>
<feature type="compositionally biased region" description="Pro residues" evidence="1">
    <location>
        <begin position="444"/>
        <end position="457"/>
    </location>
</feature>
<keyword evidence="2" id="KW-0067">ATP-binding</keyword>
<sequence length="537" mass="57224">MDKTYSLSYLRGERAAGGVGVSRSRSTRSFRYSGAHTTALDRVPAPTMPEMSYTARKYSSASYMPTSGSRRSTSRDKEGGRTSQDRVSSERYTGGRGGSSDRLSSGYSSYSSSSRRGSSSSDHLPSTPTSSSYYPSSSYTSVGSSHAASPTSSYGRSSPSTSSTLSGAHSTTDLSGYGKRYSSERNGEVGDRASTTSSVGGRYSRHSSGDLSTSSRGSGTARYSITNSGESVSSSVSSRRSYSSTDTPPSRHNSAELTNGPGPLSSTFINGYATMERRSNRRKKDFFMDRKSAERVPEMTSSYSSLDRRKKYGRTFSCDLPSCRMEMKDYNKELSAKYGSRCLNNNNCGTTNTGSMSRLTPEASQLAGSGGECVGGGGRGEVVERERSPSVQAIHEGLARINQALEKHRNNTPEVHTATMSSSTNNTSYNSAAHGAEHSRTSIPAPPPPPPPPPPPSSASKPYGVSGILDTRSMRAALTGGCRSPGAKSPRSRVNNFVPVRENVDREVNLVPDIVIPVSGASCWCGGRRVDAVGRYI</sequence>
<feature type="compositionally biased region" description="Polar residues" evidence="1">
    <location>
        <begin position="245"/>
        <end position="257"/>
    </location>
</feature>
<gene>
    <name evidence="2" type="primary">Ddx17-L3</name>
    <name evidence="2" type="ORF">Hamer_G015671</name>
</gene>
<name>A0A8J5JED8_HOMAM</name>
<feature type="compositionally biased region" description="Polar residues" evidence="1">
    <location>
        <begin position="221"/>
        <end position="230"/>
    </location>
</feature>
<dbReference type="Proteomes" id="UP000747542">
    <property type="component" value="Unassembled WGS sequence"/>
</dbReference>
<comment type="caution">
    <text evidence="2">The sequence shown here is derived from an EMBL/GenBank/DDBJ whole genome shotgun (WGS) entry which is preliminary data.</text>
</comment>
<keyword evidence="2" id="KW-0378">Hydrolase</keyword>
<reference evidence="2" key="1">
    <citation type="journal article" date="2021" name="Sci. Adv.">
        <title>The American lobster genome reveals insights on longevity, neural, and immune adaptations.</title>
        <authorList>
            <person name="Polinski J.M."/>
            <person name="Zimin A.V."/>
            <person name="Clark K.F."/>
            <person name="Kohn A.B."/>
            <person name="Sadowski N."/>
            <person name="Timp W."/>
            <person name="Ptitsyn A."/>
            <person name="Khanna P."/>
            <person name="Romanova D.Y."/>
            <person name="Williams P."/>
            <person name="Greenwood S.J."/>
            <person name="Moroz L.L."/>
            <person name="Walt D.R."/>
            <person name="Bodnar A.G."/>
        </authorList>
    </citation>
    <scope>NUCLEOTIDE SEQUENCE</scope>
    <source>
        <strain evidence="2">GMGI-L3</strain>
    </source>
</reference>
<feature type="region of interest" description="Disordered" evidence="1">
    <location>
        <begin position="362"/>
        <end position="382"/>
    </location>
</feature>
<keyword evidence="2" id="KW-0347">Helicase</keyword>